<dbReference type="Proteomes" id="UP000594749">
    <property type="component" value="Chromosome"/>
</dbReference>
<evidence type="ECO:0000256" key="1">
    <source>
        <dbReference type="SAM" id="Coils"/>
    </source>
</evidence>
<dbReference type="GO" id="GO:0004222">
    <property type="term" value="F:metalloendopeptidase activity"/>
    <property type="evidence" value="ECO:0007669"/>
    <property type="project" value="TreeGrafter"/>
</dbReference>
<reference evidence="4 5" key="1">
    <citation type="submission" date="2020-10" db="EMBL/GenBank/DDBJ databases">
        <title>Campylobacter and Helicobacter PacBio genomes.</title>
        <authorList>
            <person name="Lane C."/>
        </authorList>
    </citation>
    <scope>NUCLEOTIDE SEQUENCE [LARGE SCALE GENOMIC DNA]</scope>
    <source>
        <strain evidence="4 5">2016D-0077</strain>
    </source>
</reference>
<protein>
    <submittedName>
        <fullName evidence="4">Peptidoglycan DD-metalloendopeptidase family protein</fullName>
    </submittedName>
</protein>
<dbReference type="InterPro" id="IPR016047">
    <property type="entry name" value="M23ase_b-sheet_dom"/>
</dbReference>
<evidence type="ECO:0000313" key="5">
    <source>
        <dbReference type="Proteomes" id="UP000594749"/>
    </source>
</evidence>
<dbReference type="RefSeq" id="WP_025802942.1">
    <property type="nucleotide sequence ID" value="NZ_CP053842.1"/>
</dbReference>
<dbReference type="PANTHER" id="PTHR21666:SF270">
    <property type="entry name" value="MUREIN HYDROLASE ACTIVATOR ENVC"/>
    <property type="match status" value="1"/>
</dbReference>
<evidence type="ECO:0000256" key="2">
    <source>
        <dbReference type="SAM" id="MobiDB-lite"/>
    </source>
</evidence>
<feature type="region of interest" description="Disordered" evidence="2">
    <location>
        <begin position="242"/>
        <end position="270"/>
    </location>
</feature>
<organism evidence="4 5">
    <name type="scientific">Campylobacter corcagiensis</name>
    <dbReference type="NCBI Taxonomy" id="1448857"/>
    <lineage>
        <taxon>Bacteria</taxon>
        <taxon>Pseudomonadati</taxon>
        <taxon>Campylobacterota</taxon>
        <taxon>Epsilonproteobacteria</taxon>
        <taxon>Campylobacterales</taxon>
        <taxon>Campylobacteraceae</taxon>
        <taxon>Campylobacter</taxon>
    </lineage>
</organism>
<dbReference type="InterPro" id="IPR011055">
    <property type="entry name" value="Dup_hybrid_motif"/>
</dbReference>
<gene>
    <name evidence="4" type="ORF">IMC76_00750</name>
</gene>
<keyword evidence="5" id="KW-1185">Reference proteome</keyword>
<feature type="coiled-coil region" evidence="1">
    <location>
        <begin position="45"/>
        <end position="107"/>
    </location>
</feature>
<evidence type="ECO:0000313" key="4">
    <source>
        <dbReference type="EMBL" id="QOQ87380.1"/>
    </source>
</evidence>
<proteinExistence type="predicted"/>
<dbReference type="InterPro" id="IPR050570">
    <property type="entry name" value="Cell_wall_metabolism_enzyme"/>
</dbReference>
<dbReference type="Pfam" id="PF01551">
    <property type="entry name" value="Peptidase_M23"/>
    <property type="match status" value="1"/>
</dbReference>
<dbReference type="CDD" id="cd12797">
    <property type="entry name" value="M23_peptidase"/>
    <property type="match status" value="1"/>
</dbReference>
<sequence length="424" mass="47673">MRVLSVFVLIVSLLFSAPTTKDKIDDTNKALAKSKKDEVNLNKKIDDLGKQILKQNKELEKTKTKIDEISGLVINLSEKHKEEEIRLNKLKEQNATLISSKLSLEEQLVDLIANDFSLNLVQDSDIKSSQSLISNEIFKSLNSVVNDEFKELLKDYEKTLKNISDKNSEISAIENSLKDYNAKKDELSKTQKKKESLVANLAKDKEDYISRLEKATNTSSALSKTLAELKIIDDKEERQKALKAQEKAKKAREKAATSSKKDEEPPVVVSRDRRVDDIDKKVKLYGSSYQESRVKKYKGPKTISPIKGAVLKRNFGNYIDPVYGIKIFNESIILGSKTPNAQVQNVLDGKVIFAKSTPILNNVIIVENADGIHTIYAHLSQIAPTIKVGSRIKKGYVIGRISDELTFEVTQKNFHINPLDLISL</sequence>
<feature type="domain" description="M23ase beta-sheet core" evidence="3">
    <location>
        <begin position="339"/>
        <end position="415"/>
    </location>
</feature>
<accession>A0A7M1LG24</accession>
<dbReference type="EMBL" id="CP063078">
    <property type="protein sequence ID" value="QOQ87380.1"/>
    <property type="molecule type" value="Genomic_DNA"/>
</dbReference>
<dbReference type="PANTHER" id="PTHR21666">
    <property type="entry name" value="PEPTIDASE-RELATED"/>
    <property type="match status" value="1"/>
</dbReference>
<dbReference type="AlphaFoldDB" id="A0A7M1LG24"/>
<evidence type="ECO:0000259" key="3">
    <source>
        <dbReference type="Pfam" id="PF01551"/>
    </source>
</evidence>
<dbReference type="SUPFAM" id="SSF51261">
    <property type="entry name" value="Duplicated hybrid motif"/>
    <property type="match status" value="1"/>
</dbReference>
<keyword evidence="1" id="KW-0175">Coiled coil</keyword>
<name>A0A7M1LG24_9BACT</name>
<dbReference type="Gene3D" id="2.70.70.10">
    <property type="entry name" value="Glucose Permease (Domain IIA)"/>
    <property type="match status" value="1"/>
</dbReference>
<dbReference type="OrthoDB" id="5372565at2"/>